<name>A0A1X2FKI2_MYCSZ</name>
<gene>
    <name evidence="2" type="ORF">AWC27_15950</name>
</gene>
<dbReference type="Proteomes" id="UP000193317">
    <property type="component" value="Unassembled WGS sequence"/>
</dbReference>
<sequence>MPPDIAQGRTPQEVIDVAQWLIAENAFYTNYIHAGMYETQMKIVAELRAVQERNEQLTDANAELRERLTILTEAYGTLFGDKMSLAEFKQHTPAPFGDGDPAWCAQAAAAMCRSA</sequence>
<dbReference type="EMBL" id="LQPW01000005">
    <property type="protein sequence ID" value="ORX18960.1"/>
    <property type="molecule type" value="Genomic_DNA"/>
</dbReference>
<keyword evidence="1" id="KW-0175">Coiled coil</keyword>
<dbReference type="RefSeq" id="WP_085668402.1">
    <property type="nucleotide sequence ID" value="NZ_JACKRU010000315.1"/>
</dbReference>
<organism evidence="2 3">
    <name type="scientific">Mycobacterium szulgai</name>
    <dbReference type="NCBI Taxonomy" id="1787"/>
    <lineage>
        <taxon>Bacteria</taxon>
        <taxon>Bacillati</taxon>
        <taxon>Actinomycetota</taxon>
        <taxon>Actinomycetes</taxon>
        <taxon>Mycobacteriales</taxon>
        <taxon>Mycobacteriaceae</taxon>
        <taxon>Mycobacterium</taxon>
    </lineage>
</organism>
<dbReference type="OrthoDB" id="9969538at2"/>
<evidence type="ECO:0000313" key="3">
    <source>
        <dbReference type="Proteomes" id="UP000193317"/>
    </source>
</evidence>
<proteinExistence type="predicted"/>
<dbReference type="AlphaFoldDB" id="A0A1X2FKI2"/>
<accession>A0A1X2FKI2</accession>
<feature type="coiled-coil region" evidence="1">
    <location>
        <begin position="47"/>
        <end position="74"/>
    </location>
</feature>
<comment type="caution">
    <text evidence="2">The sequence shown here is derived from an EMBL/GenBank/DDBJ whole genome shotgun (WGS) entry which is preliminary data.</text>
</comment>
<protein>
    <submittedName>
        <fullName evidence="2">Uncharacterized protein</fullName>
    </submittedName>
</protein>
<evidence type="ECO:0000313" key="2">
    <source>
        <dbReference type="EMBL" id="ORX18960.1"/>
    </source>
</evidence>
<evidence type="ECO:0000256" key="1">
    <source>
        <dbReference type="SAM" id="Coils"/>
    </source>
</evidence>
<keyword evidence="3" id="KW-1185">Reference proteome</keyword>
<reference evidence="2 3" key="1">
    <citation type="submission" date="2016-01" db="EMBL/GenBank/DDBJ databases">
        <title>The new phylogeny of the genus Mycobacterium.</title>
        <authorList>
            <person name="Tarcisio F."/>
            <person name="Conor M."/>
            <person name="Antonella G."/>
            <person name="Elisabetta G."/>
            <person name="Giulia F.S."/>
            <person name="Sara T."/>
            <person name="Anna F."/>
            <person name="Clotilde B."/>
            <person name="Roberto B."/>
            <person name="Veronica D.S."/>
            <person name="Fabio R."/>
            <person name="Monica P."/>
            <person name="Olivier J."/>
            <person name="Enrico T."/>
            <person name="Nicola S."/>
        </authorList>
    </citation>
    <scope>NUCLEOTIDE SEQUENCE [LARGE SCALE GENOMIC DNA]</scope>
    <source>
        <strain evidence="2 3">DSM 44166</strain>
    </source>
</reference>